<gene>
    <name evidence="3" type="ORF">ACFFP1_22005</name>
</gene>
<keyword evidence="4" id="KW-1185">Reference proteome</keyword>
<evidence type="ECO:0000313" key="3">
    <source>
        <dbReference type="EMBL" id="MFB9822149.1"/>
    </source>
</evidence>
<dbReference type="Proteomes" id="UP001589702">
    <property type="component" value="Unassembled WGS sequence"/>
</dbReference>
<dbReference type="InterPro" id="IPR016162">
    <property type="entry name" value="Ald_DH_N"/>
</dbReference>
<reference evidence="3 4" key="1">
    <citation type="submission" date="2024-09" db="EMBL/GenBank/DDBJ databases">
        <authorList>
            <person name="Sun Q."/>
            <person name="Mori K."/>
        </authorList>
    </citation>
    <scope>NUCLEOTIDE SEQUENCE [LARGE SCALE GENOMIC DNA]</scope>
    <source>
        <strain evidence="3 4">JCM 1334</strain>
    </source>
</reference>
<evidence type="ECO:0000259" key="2">
    <source>
        <dbReference type="Pfam" id="PF00171"/>
    </source>
</evidence>
<dbReference type="InterPro" id="IPR015590">
    <property type="entry name" value="Aldehyde_DH_dom"/>
</dbReference>
<organism evidence="3 4">
    <name type="scientific">Arthrobacter ramosus</name>
    <dbReference type="NCBI Taxonomy" id="1672"/>
    <lineage>
        <taxon>Bacteria</taxon>
        <taxon>Bacillati</taxon>
        <taxon>Actinomycetota</taxon>
        <taxon>Actinomycetes</taxon>
        <taxon>Micrococcales</taxon>
        <taxon>Micrococcaceae</taxon>
        <taxon>Arthrobacter</taxon>
    </lineage>
</organism>
<sequence>MASTATLLAIGLAEALANSGLLAGVLNMIMGPGSIGTDLVRSAGLGGVTFTDSPGIGPALDAEAALRGLQMQAENGRQGCRHGFPRRRP</sequence>
<accession>A0ABV5Y586</accession>
<feature type="domain" description="Aldehyde dehydrogenase" evidence="2">
    <location>
        <begin position="2"/>
        <end position="76"/>
    </location>
</feature>
<dbReference type="RefSeq" id="WP_376940816.1">
    <property type="nucleotide sequence ID" value="NZ_BAAAWN010000001.1"/>
</dbReference>
<proteinExistence type="predicted"/>
<evidence type="ECO:0000313" key="4">
    <source>
        <dbReference type="Proteomes" id="UP001589702"/>
    </source>
</evidence>
<name>A0ABV5Y586_ARTRM</name>
<dbReference type="InterPro" id="IPR016161">
    <property type="entry name" value="Ald_DH/histidinol_DH"/>
</dbReference>
<keyword evidence="1" id="KW-0560">Oxidoreductase</keyword>
<dbReference type="Pfam" id="PF00171">
    <property type="entry name" value="Aldedh"/>
    <property type="match status" value="1"/>
</dbReference>
<dbReference type="SUPFAM" id="SSF53720">
    <property type="entry name" value="ALDH-like"/>
    <property type="match status" value="1"/>
</dbReference>
<dbReference type="Gene3D" id="3.40.605.10">
    <property type="entry name" value="Aldehyde Dehydrogenase, Chain A, domain 1"/>
    <property type="match status" value="1"/>
</dbReference>
<protein>
    <submittedName>
        <fullName evidence="3">Aldehyde dehydrogenase family protein</fullName>
    </submittedName>
</protein>
<comment type="caution">
    <text evidence="3">The sequence shown here is derived from an EMBL/GenBank/DDBJ whole genome shotgun (WGS) entry which is preliminary data.</text>
</comment>
<evidence type="ECO:0000256" key="1">
    <source>
        <dbReference type="ARBA" id="ARBA00023002"/>
    </source>
</evidence>
<dbReference type="EMBL" id="JBHMBC010000040">
    <property type="protein sequence ID" value="MFB9822149.1"/>
    <property type="molecule type" value="Genomic_DNA"/>
</dbReference>